<evidence type="ECO:0000313" key="2">
    <source>
        <dbReference type="EMBL" id="KAG6535306.1"/>
    </source>
</evidence>
<dbReference type="Pfam" id="PF25019">
    <property type="entry name" value="LRR_R13L1-DRL21"/>
    <property type="match status" value="1"/>
</dbReference>
<dbReference type="AlphaFoldDB" id="A0A8J5LXT9"/>
<name>A0A8J5LXT9_ZINOF</name>
<gene>
    <name evidence="2" type="ORF">ZIOFF_000271</name>
</gene>
<sequence>MRASVVEIQGRLERIANSMKSIMNVLPPNDRGKQPEVKFQARESCSSPLTDILFGRDKELNQVVDWLLGSANQVEPASAFVNDTFSVLPDSLCDLYNLQTLKVEGCSKLDSLPQELDKLVNLRHIYADDKFWVMIKDERRLTNLQELPTFSVQEDDGLKLVQLTDLTQLHGTLHIQNLENVVDSKEAQHAELKNKVHLKELVLKWNHQKDAKLEEEVIEGLQPHESLKILTISGYKGAKSPSWLRPKVLSNLEKLNLVNCKGWDGVLPFIGQRLHLIKLCMDDMLALKQLSHEFEGKCFPKLKVLKLYNLPASEEWSWTEGKDLFPCMRKLLVSNCPKLKRLPPFPPSLEILTIQHCPEFKLNSKSEDDEEGGCHLPPSLKELVLANCGKYAKLLPDCLHNLHLITRLVIKDCPHIMSIPLIQLVELQCLYISNCNELRQMECLGLLKSLKKLRIVGCPKLVQLDVEDEQEGSLSSLHILWVDNTALLKMFPLRNSLSFITELKIESCSEEVIFEEAILMQSFTAVTSLSFCYCWKLQSLPTELLHSFPFLDELQIRNCPQLQSLPEMGLSPLLKKLYIYIYGCPQIQSMRRMGFPCH</sequence>
<dbReference type="Proteomes" id="UP000734854">
    <property type="component" value="Unassembled WGS sequence"/>
</dbReference>
<organism evidence="2 3">
    <name type="scientific">Zingiber officinale</name>
    <name type="common">Ginger</name>
    <name type="synonym">Amomum zingiber</name>
    <dbReference type="NCBI Taxonomy" id="94328"/>
    <lineage>
        <taxon>Eukaryota</taxon>
        <taxon>Viridiplantae</taxon>
        <taxon>Streptophyta</taxon>
        <taxon>Embryophyta</taxon>
        <taxon>Tracheophyta</taxon>
        <taxon>Spermatophyta</taxon>
        <taxon>Magnoliopsida</taxon>
        <taxon>Liliopsida</taxon>
        <taxon>Zingiberales</taxon>
        <taxon>Zingiberaceae</taxon>
        <taxon>Zingiber</taxon>
    </lineage>
</organism>
<comment type="caution">
    <text evidence="2">The sequence shown here is derived from an EMBL/GenBank/DDBJ whole genome shotgun (WGS) entry which is preliminary data.</text>
</comment>
<dbReference type="InterPro" id="IPR056789">
    <property type="entry name" value="LRR_R13L1-DRL21"/>
</dbReference>
<accession>A0A8J5LXT9</accession>
<dbReference type="Gene3D" id="3.80.10.10">
    <property type="entry name" value="Ribonuclease Inhibitor"/>
    <property type="match status" value="3"/>
</dbReference>
<keyword evidence="3" id="KW-1185">Reference proteome</keyword>
<feature type="domain" description="R13L1/DRL21-like LRR repeat region" evidence="1">
    <location>
        <begin position="160"/>
        <end position="284"/>
    </location>
</feature>
<dbReference type="InterPro" id="IPR032675">
    <property type="entry name" value="LRR_dom_sf"/>
</dbReference>
<dbReference type="EMBL" id="JACMSC010000001">
    <property type="protein sequence ID" value="KAG6535306.1"/>
    <property type="molecule type" value="Genomic_DNA"/>
</dbReference>
<dbReference type="SUPFAM" id="SSF52058">
    <property type="entry name" value="L domain-like"/>
    <property type="match status" value="2"/>
</dbReference>
<dbReference type="PANTHER" id="PTHR47186:SF3">
    <property type="entry name" value="OS09G0267800 PROTEIN"/>
    <property type="match status" value="1"/>
</dbReference>
<reference evidence="2 3" key="1">
    <citation type="submission" date="2020-08" db="EMBL/GenBank/DDBJ databases">
        <title>Plant Genome Project.</title>
        <authorList>
            <person name="Zhang R.-G."/>
        </authorList>
    </citation>
    <scope>NUCLEOTIDE SEQUENCE [LARGE SCALE GENOMIC DNA]</scope>
    <source>
        <tissue evidence="2">Rhizome</tissue>
    </source>
</reference>
<protein>
    <recommendedName>
        <fullName evidence="1">R13L1/DRL21-like LRR repeat region domain-containing protein</fullName>
    </recommendedName>
</protein>
<evidence type="ECO:0000313" key="3">
    <source>
        <dbReference type="Proteomes" id="UP000734854"/>
    </source>
</evidence>
<evidence type="ECO:0000259" key="1">
    <source>
        <dbReference type="Pfam" id="PF25019"/>
    </source>
</evidence>
<proteinExistence type="predicted"/>
<dbReference type="PANTHER" id="PTHR47186">
    <property type="entry name" value="LEUCINE-RICH REPEAT-CONTAINING PROTEIN 57"/>
    <property type="match status" value="1"/>
</dbReference>